<protein>
    <submittedName>
        <fullName evidence="1">Uncharacterized protein</fullName>
    </submittedName>
</protein>
<reference evidence="1 2" key="1">
    <citation type="submission" date="2019-10" db="EMBL/GenBank/DDBJ databases">
        <title>Assembly and Annotation for the nematode Trichostrongylus colubriformis.</title>
        <authorList>
            <person name="Martin J."/>
        </authorList>
    </citation>
    <scope>NUCLEOTIDE SEQUENCE [LARGE SCALE GENOMIC DNA]</scope>
    <source>
        <strain evidence="1">G859</strain>
        <tissue evidence="1">Whole worm</tissue>
    </source>
</reference>
<dbReference type="AlphaFoldDB" id="A0AAN8ISL2"/>
<proteinExistence type="predicted"/>
<organism evidence="1 2">
    <name type="scientific">Trichostrongylus colubriformis</name>
    <name type="common">Black scour worm</name>
    <dbReference type="NCBI Taxonomy" id="6319"/>
    <lineage>
        <taxon>Eukaryota</taxon>
        <taxon>Metazoa</taxon>
        <taxon>Ecdysozoa</taxon>
        <taxon>Nematoda</taxon>
        <taxon>Chromadorea</taxon>
        <taxon>Rhabditida</taxon>
        <taxon>Rhabditina</taxon>
        <taxon>Rhabditomorpha</taxon>
        <taxon>Strongyloidea</taxon>
        <taxon>Trichostrongylidae</taxon>
        <taxon>Trichostrongylus</taxon>
    </lineage>
</organism>
<evidence type="ECO:0000313" key="1">
    <source>
        <dbReference type="EMBL" id="KAK5981828.1"/>
    </source>
</evidence>
<accession>A0AAN8ISL2</accession>
<evidence type="ECO:0000313" key="2">
    <source>
        <dbReference type="Proteomes" id="UP001331761"/>
    </source>
</evidence>
<gene>
    <name evidence="1" type="ORF">GCK32_000353</name>
</gene>
<comment type="caution">
    <text evidence="1">The sequence shown here is derived from an EMBL/GenBank/DDBJ whole genome shotgun (WGS) entry which is preliminary data.</text>
</comment>
<name>A0AAN8ISL2_TRICO</name>
<dbReference type="Proteomes" id="UP001331761">
    <property type="component" value="Unassembled WGS sequence"/>
</dbReference>
<keyword evidence="2" id="KW-1185">Reference proteome</keyword>
<dbReference type="EMBL" id="WIXE01005871">
    <property type="protein sequence ID" value="KAK5981828.1"/>
    <property type="molecule type" value="Genomic_DNA"/>
</dbReference>
<sequence length="111" mass="12695">MILLTDLRIFPNFQVHQDVIAVARLYLAITIREVSFGLPAYWWNEYIGNLSNHLIDEVLDFSLARKKRNGFHAITSILGQTPNLLANNGKTLIKSKIHFALFFVPFALLIL</sequence>